<comment type="caution">
    <text evidence="3">The sequence shown here is derived from an EMBL/GenBank/DDBJ whole genome shotgun (WGS) entry which is preliminary data.</text>
</comment>
<name>A0A1J4MEC3_9CRYT</name>
<feature type="compositionally biased region" description="Basic and acidic residues" evidence="1">
    <location>
        <begin position="99"/>
        <end position="144"/>
    </location>
</feature>
<feature type="compositionally biased region" description="Low complexity" evidence="1">
    <location>
        <begin position="30"/>
        <end position="43"/>
    </location>
</feature>
<reference evidence="3 4" key="1">
    <citation type="submission" date="2016-10" db="EMBL/GenBank/DDBJ databases">
        <title>Reductive evolution of mitochondrial metabolism and differential evolution of invasion-related proteins in Cryptosporidium.</title>
        <authorList>
            <person name="Liu S."/>
            <person name="Roellig D.M."/>
            <person name="Guo Y."/>
            <person name="Li N."/>
            <person name="Frace M.A."/>
            <person name="Tang K."/>
            <person name="Zhang L."/>
            <person name="Feng Y."/>
            <person name="Xiao L."/>
        </authorList>
    </citation>
    <scope>NUCLEOTIDE SEQUENCE [LARGE SCALE GENOMIC DNA]</scope>
    <source>
        <strain evidence="3">39726</strain>
    </source>
</reference>
<dbReference type="VEuPathDB" id="CryptoDB:cubi_01696"/>
<evidence type="ECO:0000256" key="2">
    <source>
        <dbReference type="SAM" id="SignalP"/>
    </source>
</evidence>
<accession>A0A1J4MEC3</accession>
<gene>
    <name evidence="3" type="ORF">cubi_01696</name>
</gene>
<feature type="compositionally biased region" description="Basic and acidic residues" evidence="1">
    <location>
        <begin position="58"/>
        <end position="90"/>
    </location>
</feature>
<dbReference type="EMBL" id="LRBP01000030">
    <property type="protein sequence ID" value="OII71221.1"/>
    <property type="molecule type" value="Genomic_DNA"/>
</dbReference>
<feature type="signal peptide" evidence="2">
    <location>
        <begin position="1"/>
        <end position="20"/>
    </location>
</feature>
<keyword evidence="2" id="KW-0732">Signal</keyword>
<dbReference type="OrthoDB" id="344096at2759"/>
<dbReference type="RefSeq" id="XP_028873092.1">
    <property type="nucleotide sequence ID" value="XM_029018708.1"/>
</dbReference>
<dbReference type="Proteomes" id="UP000186176">
    <property type="component" value="Unassembled WGS sequence"/>
</dbReference>
<organism evidence="3 4">
    <name type="scientific">Cryptosporidium ubiquitum</name>
    <dbReference type="NCBI Taxonomy" id="857276"/>
    <lineage>
        <taxon>Eukaryota</taxon>
        <taxon>Sar</taxon>
        <taxon>Alveolata</taxon>
        <taxon>Apicomplexa</taxon>
        <taxon>Conoidasida</taxon>
        <taxon>Coccidia</taxon>
        <taxon>Eucoccidiorida</taxon>
        <taxon>Eimeriorina</taxon>
        <taxon>Cryptosporidiidae</taxon>
        <taxon>Cryptosporidium</taxon>
    </lineage>
</organism>
<evidence type="ECO:0000256" key="1">
    <source>
        <dbReference type="SAM" id="MobiDB-lite"/>
    </source>
</evidence>
<keyword evidence="4" id="KW-1185">Reference proteome</keyword>
<proteinExistence type="predicted"/>
<protein>
    <submittedName>
        <fullName evidence="3">Uncharacterized protein</fullName>
    </submittedName>
</protein>
<evidence type="ECO:0000313" key="4">
    <source>
        <dbReference type="Proteomes" id="UP000186176"/>
    </source>
</evidence>
<evidence type="ECO:0000313" key="3">
    <source>
        <dbReference type="EMBL" id="OII71221.1"/>
    </source>
</evidence>
<dbReference type="AlphaFoldDB" id="A0A1J4MEC3"/>
<feature type="region of interest" description="Disordered" evidence="1">
    <location>
        <begin position="30"/>
        <end position="148"/>
    </location>
</feature>
<dbReference type="GeneID" id="39978487"/>
<feature type="chain" id="PRO_5013131337" evidence="2">
    <location>
        <begin position="21"/>
        <end position="497"/>
    </location>
</feature>
<sequence>MKPIFSILALVLVLLQVSNCQLTINYLSLSSDSSGSSTTPETSPAVVDPKGTAGNDSNKMRKEENEESKEKNEDETKNDEGTKDQKEVEQKQNNSRQANQEKKKLEKEQRDLERKQRREQREADRKKKQEQKEADRKNKREQRNLKKRKVRELEARKLQSEEIFTAAIIDSDSNENTQNKDTRELNSTDYKLSTEQSEIFYKASRIKFAAPTSFTTGQNSSVIGISKDLESMIAREEKEISQSLNGFAAYNVTITSKTKELLLETDNTIDLDKKYANQVITAVEKLDVEERCSRELMDRAGSLLVNFQSKNDALYSKSLLITKLLNKNRSNEFISKEEQEAEQSLKYALDAHQKTIQTRSSYIIDLSAVLLACKKKVYIPKQIVCIPTRYYLPDPKKCTTEDLVKLVEEMIFLYTMRFTENSYLQTCSDKISYCEEHCSSGDSLCLDCFNTSFCKKVHLYRKHYYGKKLVQVANRAYECETYLYFMLMNRSEQSVSV</sequence>